<evidence type="ECO:0000313" key="6">
    <source>
        <dbReference type="Proteomes" id="UP000054596"/>
    </source>
</evidence>
<evidence type="ECO:0000256" key="3">
    <source>
        <dbReference type="ARBA" id="ARBA00023163"/>
    </source>
</evidence>
<evidence type="ECO:0000313" key="5">
    <source>
        <dbReference type="EMBL" id="SAK98083.1"/>
    </source>
</evidence>
<reference evidence="5" key="1">
    <citation type="submission" date="2016-01" db="EMBL/GenBank/DDBJ databases">
        <authorList>
            <person name="Peeters C."/>
        </authorList>
    </citation>
    <scope>NUCLEOTIDE SEQUENCE [LARGE SCALE GENOMIC DNA]</scope>
    <source>
        <strain evidence="5">LMG 29325</strain>
    </source>
</reference>
<evidence type="ECO:0000256" key="2">
    <source>
        <dbReference type="ARBA" id="ARBA00023125"/>
    </source>
</evidence>
<accession>A0A158DU80</accession>
<dbReference type="Proteomes" id="UP000054596">
    <property type="component" value="Unassembled WGS sequence"/>
</dbReference>
<evidence type="ECO:0000256" key="1">
    <source>
        <dbReference type="ARBA" id="ARBA00023015"/>
    </source>
</evidence>
<keyword evidence="2" id="KW-0238">DNA-binding</keyword>
<dbReference type="GO" id="GO:0003700">
    <property type="term" value="F:DNA-binding transcription factor activity"/>
    <property type="evidence" value="ECO:0007669"/>
    <property type="project" value="InterPro"/>
</dbReference>
<dbReference type="AlphaFoldDB" id="A0A158DU80"/>
<comment type="caution">
    <text evidence="5">The sequence shown here is derived from an EMBL/GenBank/DDBJ whole genome shotgun (WGS) entry which is preliminary data.</text>
</comment>
<dbReference type="Pfam" id="PF12833">
    <property type="entry name" value="HTH_18"/>
    <property type="match status" value="1"/>
</dbReference>
<keyword evidence="1" id="KW-0805">Transcription regulation</keyword>
<name>A0A158DU80_9BURK</name>
<dbReference type="STRING" id="1777143.AWB82_07185"/>
<proteinExistence type="predicted"/>
<dbReference type="SMART" id="SM00342">
    <property type="entry name" value="HTH_ARAC"/>
    <property type="match status" value="1"/>
</dbReference>
<evidence type="ECO:0000259" key="4">
    <source>
        <dbReference type="PROSITE" id="PS01124"/>
    </source>
</evidence>
<sequence>METVATALKTNSRTLRRRIESEGTSFVDDVRCSLATGYLMKTTLSADEVAMLLGFADTVNFRRGLKGWTGKGPAEIRDQG</sequence>
<dbReference type="InterPro" id="IPR009057">
    <property type="entry name" value="Homeodomain-like_sf"/>
</dbReference>
<keyword evidence="3" id="KW-0804">Transcription</keyword>
<feature type="domain" description="HTH araC/xylS-type" evidence="4">
    <location>
        <begin position="1"/>
        <end position="79"/>
    </location>
</feature>
<dbReference type="EMBL" id="FCOJ02000129">
    <property type="protein sequence ID" value="SAK98083.1"/>
    <property type="molecule type" value="Genomic_DNA"/>
</dbReference>
<dbReference type="Gene3D" id="1.10.10.60">
    <property type="entry name" value="Homeodomain-like"/>
    <property type="match status" value="1"/>
</dbReference>
<dbReference type="PROSITE" id="PS01124">
    <property type="entry name" value="HTH_ARAC_FAMILY_2"/>
    <property type="match status" value="1"/>
</dbReference>
<dbReference type="SUPFAM" id="SSF46689">
    <property type="entry name" value="Homeodomain-like"/>
    <property type="match status" value="1"/>
</dbReference>
<dbReference type="OrthoDB" id="6506763at2"/>
<dbReference type="GO" id="GO:0000976">
    <property type="term" value="F:transcription cis-regulatory region binding"/>
    <property type="evidence" value="ECO:0007669"/>
    <property type="project" value="TreeGrafter"/>
</dbReference>
<dbReference type="PANTHER" id="PTHR47894">
    <property type="entry name" value="HTH-TYPE TRANSCRIPTIONAL REGULATOR GADX"/>
    <property type="match status" value="1"/>
</dbReference>
<organism evidence="5 6">
    <name type="scientific">Caballeronia glebae</name>
    <dbReference type="NCBI Taxonomy" id="1777143"/>
    <lineage>
        <taxon>Bacteria</taxon>
        <taxon>Pseudomonadati</taxon>
        <taxon>Pseudomonadota</taxon>
        <taxon>Betaproteobacteria</taxon>
        <taxon>Burkholderiales</taxon>
        <taxon>Burkholderiaceae</taxon>
        <taxon>Caballeronia</taxon>
    </lineage>
</organism>
<protein>
    <submittedName>
        <fullName evidence="5">AraC family transcriptional regulator</fullName>
    </submittedName>
</protein>
<dbReference type="GO" id="GO:0005829">
    <property type="term" value="C:cytosol"/>
    <property type="evidence" value="ECO:0007669"/>
    <property type="project" value="TreeGrafter"/>
</dbReference>
<gene>
    <name evidence="5" type="ORF">AWB82_07185</name>
</gene>
<keyword evidence="6" id="KW-1185">Reference proteome</keyword>
<dbReference type="RefSeq" id="WP_086974031.1">
    <property type="nucleotide sequence ID" value="NZ_FCOJ02000129.1"/>
</dbReference>
<dbReference type="InterPro" id="IPR018060">
    <property type="entry name" value="HTH_AraC"/>
</dbReference>
<dbReference type="PANTHER" id="PTHR47894:SF1">
    <property type="entry name" value="HTH-TYPE TRANSCRIPTIONAL REGULATOR VQSM"/>
    <property type="match status" value="1"/>
</dbReference>